<evidence type="ECO:0000256" key="2">
    <source>
        <dbReference type="ARBA" id="ARBA00005272"/>
    </source>
</evidence>
<dbReference type="Proteomes" id="UP000671828">
    <property type="component" value="Chromosome"/>
</dbReference>
<keyword evidence="5" id="KW-0560">Oxidoreductase</keyword>
<evidence type="ECO:0000256" key="3">
    <source>
        <dbReference type="ARBA" id="ARBA00022630"/>
    </source>
</evidence>
<dbReference type="PRINTS" id="PR00368">
    <property type="entry name" value="FADPNR"/>
</dbReference>
<comment type="cofactor">
    <cofactor evidence="1">
        <name>FAD</name>
        <dbReference type="ChEBI" id="CHEBI:57692"/>
    </cofactor>
</comment>
<evidence type="ECO:0000256" key="5">
    <source>
        <dbReference type="ARBA" id="ARBA00023002"/>
    </source>
</evidence>
<dbReference type="InterPro" id="IPR051169">
    <property type="entry name" value="NADH-Q_oxidoreductase"/>
</dbReference>
<dbReference type="Pfam" id="PF07992">
    <property type="entry name" value="Pyr_redox_2"/>
    <property type="match status" value="1"/>
</dbReference>
<evidence type="ECO:0000313" key="8">
    <source>
        <dbReference type="EMBL" id="QTR01889.1"/>
    </source>
</evidence>
<keyword evidence="4" id="KW-0274">FAD</keyword>
<dbReference type="PANTHER" id="PTHR42913:SF3">
    <property type="entry name" value="64 KDA MITOCHONDRIAL NADH DEHYDROGENASE (EUROFUNG)"/>
    <property type="match status" value="1"/>
</dbReference>
<evidence type="ECO:0000256" key="4">
    <source>
        <dbReference type="ARBA" id="ARBA00022827"/>
    </source>
</evidence>
<gene>
    <name evidence="8" type="ORF">J7S33_21855</name>
    <name evidence="7" type="ORF">JOE68_004221</name>
</gene>
<dbReference type="GO" id="GO:0019646">
    <property type="term" value="P:aerobic electron transport chain"/>
    <property type="evidence" value="ECO:0007669"/>
    <property type="project" value="TreeGrafter"/>
</dbReference>
<protein>
    <submittedName>
        <fullName evidence="8">FAD-dependent oxidoreductase</fullName>
    </submittedName>
    <submittedName>
        <fullName evidence="7">NADH dehydrogenase FAD-containing subunit</fullName>
    </submittedName>
</protein>
<keyword evidence="3" id="KW-0285">Flavoprotein</keyword>
<dbReference type="InterPro" id="IPR036188">
    <property type="entry name" value="FAD/NAD-bd_sf"/>
</dbReference>
<organism evidence="8 9">
    <name type="scientific">Saccharothrix algeriensis</name>
    <dbReference type="NCBI Taxonomy" id="173560"/>
    <lineage>
        <taxon>Bacteria</taxon>
        <taxon>Bacillati</taxon>
        <taxon>Actinomycetota</taxon>
        <taxon>Actinomycetes</taxon>
        <taxon>Pseudonocardiales</taxon>
        <taxon>Pseudonocardiaceae</taxon>
        <taxon>Saccharothrix</taxon>
    </lineage>
</organism>
<evidence type="ECO:0000313" key="10">
    <source>
        <dbReference type="Proteomes" id="UP001195724"/>
    </source>
</evidence>
<dbReference type="SUPFAM" id="SSF51905">
    <property type="entry name" value="FAD/NAD(P)-binding domain"/>
    <property type="match status" value="1"/>
</dbReference>
<dbReference type="PANTHER" id="PTHR42913">
    <property type="entry name" value="APOPTOSIS-INDUCING FACTOR 1"/>
    <property type="match status" value="1"/>
</dbReference>
<proteinExistence type="inferred from homology"/>
<sequence length="367" mass="39174">MAERIVVVGAGYAGLAAAKLAARWTGARVTLVNDRDRFVERVRLHQLAAGQPLPDRPLADLLRGSGVHLVVDRVTGVDPLAREVRLTAGALGYDRLVYALGSHADLDSAPGVREHAHAVATEEDAKRLRAALPGSRAVAVVGGGLTGIEAAAELAESHPRLRVELVTDGVLGAALSTRAQRYLRRVFDRLGVRVREHTRVREIDARGFTSADGTRVAADAVVWTAGFRVPDLARAAGLAVDGAGRVLVDQHLTSVSHPEVTALGDAAAIRRPDGLELRMACATGIPTAQRAVRALADRMRGLEPGPFRFSYLNQCVSLGRRHGLIQFVRGDDTPRDAVLTGRLAARYKEAVVRGALLVQRHPTLPTG</sequence>
<keyword evidence="10" id="KW-1185">Reference proteome</keyword>
<dbReference type="AlphaFoldDB" id="A0A8T8HU44"/>
<reference evidence="7 10" key="1">
    <citation type="submission" date="2021-01" db="EMBL/GenBank/DDBJ databases">
        <title>Sequencing the genomes of 1000 actinobacteria strains.</title>
        <authorList>
            <person name="Klenk H.-P."/>
        </authorList>
    </citation>
    <scope>NUCLEOTIDE SEQUENCE [LARGE SCALE GENOMIC DNA]</scope>
    <source>
        <strain evidence="7 10">DSM 44581</strain>
    </source>
</reference>
<comment type="similarity">
    <text evidence="2">Belongs to the NADH dehydrogenase family.</text>
</comment>
<dbReference type="RefSeq" id="WP_204843997.1">
    <property type="nucleotide sequence ID" value="NZ_JAFBCL010000001.1"/>
</dbReference>
<dbReference type="EMBL" id="CP072788">
    <property type="protein sequence ID" value="QTR01889.1"/>
    <property type="molecule type" value="Genomic_DNA"/>
</dbReference>
<dbReference type="InterPro" id="IPR023753">
    <property type="entry name" value="FAD/NAD-binding_dom"/>
</dbReference>
<dbReference type="Proteomes" id="UP001195724">
    <property type="component" value="Unassembled WGS sequence"/>
</dbReference>
<dbReference type="EMBL" id="JAFBCL010000001">
    <property type="protein sequence ID" value="MBM7813356.1"/>
    <property type="molecule type" value="Genomic_DNA"/>
</dbReference>
<name>A0A8T8HU44_9PSEU</name>
<dbReference type="Gene3D" id="3.50.50.100">
    <property type="match status" value="1"/>
</dbReference>
<feature type="domain" description="FAD/NAD(P)-binding" evidence="6">
    <location>
        <begin position="4"/>
        <end position="293"/>
    </location>
</feature>
<reference evidence="8" key="2">
    <citation type="submission" date="2021-04" db="EMBL/GenBank/DDBJ databases">
        <title>Saccharothrix algeriensis WGS.</title>
        <authorList>
            <person name="Stuskova K."/>
            <person name="Hakalova E."/>
            <person name="Tebbal A.B."/>
            <person name="Eichmeier A."/>
        </authorList>
    </citation>
    <scope>NUCLEOTIDE SEQUENCE</scope>
    <source>
        <strain evidence="8">NRRL B-24137</strain>
    </source>
</reference>
<evidence type="ECO:0000259" key="6">
    <source>
        <dbReference type="Pfam" id="PF07992"/>
    </source>
</evidence>
<evidence type="ECO:0000256" key="1">
    <source>
        <dbReference type="ARBA" id="ARBA00001974"/>
    </source>
</evidence>
<dbReference type="PRINTS" id="PR00469">
    <property type="entry name" value="PNDRDTASEII"/>
</dbReference>
<dbReference type="GO" id="GO:0003955">
    <property type="term" value="F:NAD(P)H dehydrogenase (quinone) activity"/>
    <property type="evidence" value="ECO:0007669"/>
    <property type="project" value="TreeGrafter"/>
</dbReference>
<accession>A0A8T8HU44</accession>
<evidence type="ECO:0000313" key="9">
    <source>
        <dbReference type="Proteomes" id="UP000671828"/>
    </source>
</evidence>
<evidence type="ECO:0000313" key="7">
    <source>
        <dbReference type="EMBL" id="MBM7813356.1"/>
    </source>
</evidence>